<organism evidence="1 2">
    <name type="scientific">Marinobacterium stanieri</name>
    <dbReference type="NCBI Taxonomy" id="49186"/>
    <lineage>
        <taxon>Bacteria</taxon>
        <taxon>Pseudomonadati</taxon>
        <taxon>Pseudomonadota</taxon>
        <taxon>Gammaproteobacteria</taxon>
        <taxon>Oceanospirillales</taxon>
        <taxon>Oceanospirillaceae</taxon>
        <taxon>Marinobacterium</taxon>
    </lineage>
</organism>
<dbReference type="InterPro" id="IPR007357">
    <property type="entry name" value="PhrB-like"/>
</dbReference>
<dbReference type="InterPro" id="IPR036134">
    <property type="entry name" value="Crypto/Photolyase_FAD-like_sf"/>
</dbReference>
<dbReference type="PANTHER" id="PTHR38657">
    <property type="entry name" value="SLR1343 PROTEIN"/>
    <property type="match status" value="1"/>
</dbReference>
<dbReference type="EMBL" id="FTMN01000008">
    <property type="protein sequence ID" value="SIQ75721.1"/>
    <property type="molecule type" value="Genomic_DNA"/>
</dbReference>
<dbReference type="SUPFAM" id="SSF48173">
    <property type="entry name" value="Cryptochrome/photolyase FAD-binding domain"/>
    <property type="match status" value="1"/>
</dbReference>
<dbReference type="AlphaFoldDB" id="A0A1N6VCZ5"/>
<gene>
    <name evidence="1" type="ORF">SAMN05421647_108182</name>
</gene>
<dbReference type="Gene3D" id="3.40.50.620">
    <property type="entry name" value="HUPs"/>
    <property type="match status" value="1"/>
</dbReference>
<evidence type="ECO:0000313" key="1">
    <source>
        <dbReference type="EMBL" id="SIQ75721.1"/>
    </source>
</evidence>
<sequence>MPSPRLRLILGDQLSLNISSLKDIDPEQDLILMCELHSEATYVAHHKKKLVLVLSAMRHFAKTLKEKGYRVCYRRLDDTDRYSDFIREVEHILNASGCRHCVITRPGEYRLLQQFQQWQQTSDAHIELREDDRFLSSTDDFRDWAQGRRQLRMEYFYRNLRKRYGILMHEGKPVGGQWNFDSSNRKAMPADLTPPAPARFEPDSITQDVIDLIQTGFPDHFGELDDFHYAVTRAQALEVLDQFIRERLPLFGDYQDAMRQQDPWLFHSHLSFYINLGLLEPREVIEAAETAYQQEKAPLNAVEGFIRQILGWREYVRGLYWLQMPAYKEGNYLKADRPLPGLYWGQTTAMNCLHQCVEDTRRHAYAHHIQRLMVLGNFALLIGANPAEVNEWYLLVYADAYEWVEMPNVQGMILFADGGLMASKPYAASGAYINRMSDYCQHCRYDVKQKTGAKACPFNYLYWDFLARNREQLEQNPRLGLAYRNLNKMSDDAREAIQESARIFLQQLD</sequence>
<name>A0A1N6VCZ5_9GAMM</name>
<dbReference type="Proteomes" id="UP000186895">
    <property type="component" value="Unassembled WGS sequence"/>
</dbReference>
<dbReference type="GO" id="GO:0016829">
    <property type="term" value="F:lyase activity"/>
    <property type="evidence" value="ECO:0007669"/>
    <property type="project" value="UniProtKB-KW"/>
</dbReference>
<dbReference type="Gene3D" id="1.10.579.10">
    <property type="entry name" value="DNA Cyclobutane Dipyrimidine Photolyase, subunit A, domain 3"/>
    <property type="match status" value="1"/>
</dbReference>
<dbReference type="Gene3D" id="1.10.10.1710">
    <property type="entry name" value="Deoxyribodipyrimidine photolyase-related"/>
    <property type="match status" value="1"/>
</dbReference>
<evidence type="ECO:0000313" key="2">
    <source>
        <dbReference type="Proteomes" id="UP000186895"/>
    </source>
</evidence>
<dbReference type="Pfam" id="PF04244">
    <property type="entry name" value="DPRP"/>
    <property type="match status" value="1"/>
</dbReference>
<dbReference type="RefSeq" id="WP_083703126.1">
    <property type="nucleotide sequence ID" value="NZ_FTMN01000008.1"/>
</dbReference>
<dbReference type="Gene3D" id="1.25.40.80">
    <property type="match status" value="1"/>
</dbReference>
<reference evidence="2" key="1">
    <citation type="submission" date="2017-01" db="EMBL/GenBank/DDBJ databases">
        <authorList>
            <person name="Varghese N."/>
            <person name="Submissions S."/>
        </authorList>
    </citation>
    <scope>NUCLEOTIDE SEQUENCE [LARGE SCALE GENOMIC DNA]</scope>
    <source>
        <strain evidence="2">DSM 7027</strain>
    </source>
</reference>
<keyword evidence="1" id="KW-0456">Lyase</keyword>
<protein>
    <submittedName>
        <fullName evidence="1">Deoxyribodipyrimidine photolyase-related protein</fullName>
    </submittedName>
</protein>
<dbReference type="PANTHER" id="PTHR38657:SF1">
    <property type="entry name" value="SLR1343 PROTEIN"/>
    <property type="match status" value="1"/>
</dbReference>
<dbReference type="STRING" id="49186.SAMN05421647_108182"/>
<dbReference type="InterPro" id="IPR052551">
    <property type="entry name" value="UV-DNA_repair_photolyase"/>
</dbReference>
<dbReference type="InterPro" id="IPR014729">
    <property type="entry name" value="Rossmann-like_a/b/a_fold"/>
</dbReference>
<accession>A0A1N6VCZ5</accession>
<keyword evidence="2" id="KW-1185">Reference proteome</keyword>
<proteinExistence type="predicted"/>
<dbReference type="eggNOG" id="COG3046">
    <property type="taxonomic scope" value="Bacteria"/>
</dbReference>